<dbReference type="STRING" id="703135.A0A2A9NIQ9"/>
<comment type="similarity">
    <text evidence="2">Belongs to the EBP2 family.</text>
</comment>
<evidence type="ECO:0000256" key="1">
    <source>
        <dbReference type="ARBA" id="ARBA00004604"/>
    </source>
</evidence>
<dbReference type="GO" id="GO:0034399">
    <property type="term" value="C:nuclear periphery"/>
    <property type="evidence" value="ECO:0007669"/>
    <property type="project" value="TreeGrafter"/>
</dbReference>
<comment type="subcellular location">
    <subcellularLocation>
        <location evidence="1">Nucleus</location>
        <location evidence="1">Nucleolus</location>
    </subcellularLocation>
</comment>
<keyword evidence="4" id="KW-0175">Coiled coil</keyword>
<dbReference type="AlphaFoldDB" id="A0A2A9NIQ9"/>
<dbReference type="GO" id="GO:0006364">
    <property type="term" value="P:rRNA processing"/>
    <property type="evidence" value="ECO:0007669"/>
    <property type="project" value="TreeGrafter"/>
</dbReference>
<dbReference type="GO" id="GO:0005730">
    <property type="term" value="C:nucleolus"/>
    <property type="evidence" value="ECO:0007669"/>
    <property type="project" value="UniProtKB-SubCell"/>
</dbReference>
<dbReference type="PANTHER" id="PTHR13028">
    <property type="entry name" value="RRNA PROCESSING PROTEIN EBNA1-BINDING PROTEIN-RELATED"/>
    <property type="match status" value="1"/>
</dbReference>
<dbReference type="Proteomes" id="UP000242287">
    <property type="component" value="Unassembled WGS sequence"/>
</dbReference>
<protein>
    <recommendedName>
        <fullName evidence="9">Eukaryotic rRNA processing</fullName>
    </recommendedName>
</protein>
<evidence type="ECO:0000313" key="7">
    <source>
        <dbReference type="EMBL" id="PFH49968.1"/>
    </source>
</evidence>
<accession>A0A2A9NIQ9</accession>
<evidence type="ECO:0000256" key="3">
    <source>
        <dbReference type="ARBA" id="ARBA00022517"/>
    </source>
</evidence>
<proteinExistence type="inferred from homology"/>
<organism evidence="7 8">
    <name type="scientific">Amanita thiersii Skay4041</name>
    <dbReference type="NCBI Taxonomy" id="703135"/>
    <lineage>
        <taxon>Eukaryota</taxon>
        <taxon>Fungi</taxon>
        <taxon>Dikarya</taxon>
        <taxon>Basidiomycota</taxon>
        <taxon>Agaricomycotina</taxon>
        <taxon>Agaricomycetes</taxon>
        <taxon>Agaricomycetidae</taxon>
        <taxon>Agaricales</taxon>
        <taxon>Pluteineae</taxon>
        <taxon>Amanitaceae</taxon>
        <taxon>Amanita</taxon>
    </lineage>
</organism>
<evidence type="ECO:0000256" key="2">
    <source>
        <dbReference type="ARBA" id="ARBA00007336"/>
    </source>
</evidence>
<feature type="region of interest" description="Disordered" evidence="6">
    <location>
        <begin position="168"/>
        <end position="305"/>
    </location>
</feature>
<sequence length="305" mass="34422">MSSSEEEDIVTEEEVEEEEGDVPIDEVDSADEDAIPKQKIEVDNKIALERIREVIQLDPSLPWTETLVVTYPERIEVNVEDDLQRELAFYKQALHGANTARALATKHKFPFTRPADYFAEMVKSDSHMERIRQRLLDEQAGIKRSEEKRREREGKKFGKQVQIEKLKEREKSKKEMEERIKGLKRKHKDMLDNGNGEDFDVAVEEAIADRPSKRGKGSDGRSTRGGGDGNRGGKLSRQARDKKYGFGGSKRGSKRNTKDSTDNFSPGMEKGKGTGKGKKGGKGRGKAGMSRRPGKSKRIAMRSKK</sequence>
<evidence type="ECO:0000256" key="4">
    <source>
        <dbReference type="ARBA" id="ARBA00023054"/>
    </source>
</evidence>
<feature type="compositionally biased region" description="Basic residues" evidence="6">
    <location>
        <begin position="273"/>
        <end position="285"/>
    </location>
</feature>
<keyword evidence="8" id="KW-1185">Reference proteome</keyword>
<feature type="compositionally biased region" description="Gly residues" evidence="6">
    <location>
        <begin position="223"/>
        <end position="232"/>
    </location>
</feature>
<feature type="region of interest" description="Disordered" evidence="6">
    <location>
        <begin position="1"/>
        <end position="34"/>
    </location>
</feature>
<dbReference type="InterPro" id="IPR008610">
    <property type="entry name" value="Ebp2"/>
</dbReference>
<evidence type="ECO:0000256" key="6">
    <source>
        <dbReference type="SAM" id="MobiDB-lite"/>
    </source>
</evidence>
<evidence type="ECO:0000256" key="5">
    <source>
        <dbReference type="ARBA" id="ARBA00023242"/>
    </source>
</evidence>
<dbReference type="EMBL" id="KZ302015">
    <property type="protein sequence ID" value="PFH49968.1"/>
    <property type="molecule type" value="Genomic_DNA"/>
</dbReference>
<dbReference type="OrthoDB" id="443772at2759"/>
<evidence type="ECO:0000313" key="8">
    <source>
        <dbReference type="Proteomes" id="UP000242287"/>
    </source>
</evidence>
<feature type="compositionally biased region" description="Basic and acidic residues" evidence="6">
    <location>
        <begin position="207"/>
        <end position="222"/>
    </location>
</feature>
<evidence type="ECO:0008006" key="9">
    <source>
        <dbReference type="Google" id="ProtNLM"/>
    </source>
</evidence>
<feature type="compositionally biased region" description="Acidic residues" evidence="6">
    <location>
        <begin position="1"/>
        <end position="33"/>
    </location>
</feature>
<feature type="compositionally biased region" description="Basic residues" evidence="6">
    <location>
        <begin position="292"/>
        <end position="305"/>
    </location>
</feature>
<keyword evidence="5" id="KW-0539">Nucleus</keyword>
<gene>
    <name evidence="7" type="ORF">AMATHDRAFT_86116</name>
</gene>
<name>A0A2A9NIQ9_9AGAR</name>
<reference evidence="7 8" key="1">
    <citation type="submission" date="2014-02" db="EMBL/GenBank/DDBJ databases">
        <title>Transposable element dynamics among asymbiotic and ectomycorrhizal Amanita fungi.</title>
        <authorList>
            <consortium name="DOE Joint Genome Institute"/>
            <person name="Hess J."/>
            <person name="Skrede I."/>
            <person name="Wolfe B."/>
            <person name="LaButti K."/>
            <person name="Ohm R.A."/>
            <person name="Grigoriev I.V."/>
            <person name="Pringle A."/>
        </authorList>
    </citation>
    <scope>NUCLEOTIDE SEQUENCE [LARGE SCALE GENOMIC DNA]</scope>
    <source>
        <strain evidence="7 8">SKay4041</strain>
    </source>
</reference>
<keyword evidence="3" id="KW-0690">Ribosome biogenesis</keyword>
<dbReference type="GO" id="GO:0042273">
    <property type="term" value="P:ribosomal large subunit biogenesis"/>
    <property type="evidence" value="ECO:0007669"/>
    <property type="project" value="TreeGrafter"/>
</dbReference>
<dbReference type="PANTHER" id="PTHR13028:SF0">
    <property type="entry name" value="RRNA-PROCESSING PROTEIN EBP2-RELATED"/>
    <property type="match status" value="1"/>
</dbReference>
<dbReference type="GO" id="GO:0030687">
    <property type="term" value="C:preribosome, large subunit precursor"/>
    <property type="evidence" value="ECO:0007669"/>
    <property type="project" value="TreeGrafter"/>
</dbReference>
<feature type="compositionally biased region" description="Basic and acidic residues" evidence="6">
    <location>
        <begin position="168"/>
        <end position="181"/>
    </location>
</feature>
<dbReference type="Pfam" id="PF05890">
    <property type="entry name" value="Ebp2"/>
    <property type="match status" value="1"/>
</dbReference>